<reference evidence="2" key="1">
    <citation type="journal article" date="2020" name="Stud. Mycol.">
        <title>101 Dothideomycetes genomes: a test case for predicting lifestyles and emergence of pathogens.</title>
        <authorList>
            <person name="Haridas S."/>
            <person name="Albert R."/>
            <person name="Binder M."/>
            <person name="Bloem J."/>
            <person name="Labutti K."/>
            <person name="Salamov A."/>
            <person name="Andreopoulos B."/>
            <person name="Baker S."/>
            <person name="Barry K."/>
            <person name="Bills G."/>
            <person name="Bluhm B."/>
            <person name="Cannon C."/>
            <person name="Castanera R."/>
            <person name="Culley D."/>
            <person name="Daum C."/>
            <person name="Ezra D."/>
            <person name="Gonzalez J."/>
            <person name="Henrissat B."/>
            <person name="Kuo A."/>
            <person name="Liang C."/>
            <person name="Lipzen A."/>
            <person name="Lutzoni F."/>
            <person name="Magnuson J."/>
            <person name="Mondo S."/>
            <person name="Nolan M."/>
            <person name="Ohm R."/>
            <person name="Pangilinan J."/>
            <person name="Park H.-J."/>
            <person name="Ramirez L."/>
            <person name="Alfaro M."/>
            <person name="Sun H."/>
            <person name="Tritt A."/>
            <person name="Yoshinaga Y."/>
            <person name="Zwiers L.-H."/>
            <person name="Turgeon B."/>
            <person name="Goodwin S."/>
            <person name="Spatafora J."/>
            <person name="Crous P."/>
            <person name="Grigoriev I."/>
        </authorList>
    </citation>
    <scope>NUCLEOTIDE SEQUENCE</scope>
    <source>
        <strain evidence="2">CBS 207.26</strain>
    </source>
</reference>
<sequence length="85" mass="9614">MYPGFSLTVLSMKFASSFCLCFLMQYNINYLLCYYLYMNVLSFYFKRLFAGSHWLTPSLLTLVSLAAQPSSVAGIASGRRGNEDI</sequence>
<organism evidence="2 3">
    <name type="scientific">Zopfia rhizophila CBS 207.26</name>
    <dbReference type="NCBI Taxonomy" id="1314779"/>
    <lineage>
        <taxon>Eukaryota</taxon>
        <taxon>Fungi</taxon>
        <taxon>Dikarya</taxon>
        <taxon>Ascomycota</taxon>
        <taxon>Pezizomycotina</taxon>
        <taxon>Dothideomycetes</taxon>
        <taxon>Dothideomycetes incertae sedis</taxon>
        <taxon>Zopfiaceae</taxon>
        <taxon>Zopfia</taxon>
    </lineage>
</organism>
<gene>
    <name evidence="2" type="ORF">K469DRAFT_132345</name>
</gene>
<evidence type="ECO:0000256" key="1">
    <source>
        <dbReference type="SAM" id="Phobius"/>
    </source>
</evidence>
<dbReference type="EMBL" id="ML994611">
    <property type="protein sequence ID" value="KAF2194713.1"/>
    <property type="molecule type" value="Genomic_DNA"/>
</dbReference>
<proteinExistence type="predicted"/>
<evidence type="ECO:0000313" key="2">
    <source>
        <dbReference type="EMBL" id="KAF2194713.1"/>
    </source>
</evidence>
<accession>A0A6A6EUN3</accession>
<dbReference type="Proteomes" id="UP000800200">
    <property type="component" value="Unassembled WGS sequence"/>
</dbReference>
<keyword evidence="1" id="KW-0472">Membrane</keyword>
<keyword evidence="3" id="KW-1185">Reference proteome</keyword>
<keyword evidence="1" id="KW-0812">Transmembrane</keyword>
<feature type="transmembrane region" description="Helical" evidence="1">
    <location>
        <begin position="14"/>
        <end position="37"/>
    </location>
</feature>
<evidence type="ECO:0000313" key="3">
    <source>
        <dbReference type="Proteomes" id="UP000800200"/>
    </source>
</evidence>
<name>A0A6A6EUN3_9PEZI</name>
<dbReference type="AlphaFoldDB" id="A0A6A6EUN3"/>
<protein>
    <submittedName>
        <fullName evidence="2">Uncharacterized protein</fullName>
    </submittedName>
</protein>
<keyword evidence="1" id="KW-1133">Transmembrane helix</keyword>